<accession>A0A4Y9XR48</accession>
<dbReference type="EMBL" id="SEKV01001093">
    <property type="protein sequence ID" value="TFY51853.1"/>
    <property type="molecule type" value="Genomic_DNA"/>
</dbReference>
<sequence length="142" mass="15778">MPTGLRCGKAYKGVEEELDDVLHQRTVERLEHNCVVDALHVQLTELKAKEEQASPETVSNDTGPDARLSSGSVANCQDIDAGPSATAIREQTDDQTINFNPLQFLNRGTMVTPIEDADSSVSPEYCFVWIMLAYQERFPYVT</sequence>
<dbReference type="AlphaFoldDB" id="A0A4Y9XR48"/>
<protein>
    <submittedName>
        <fullName evidence="2">Uncharacterized protein</fullName>
    </submittedName>
</protein>
<proteinExistence type="predicted"/>
<evidence type="ECO:0000313" key="3">
    <source>
        <dbReference type="Proteomes" id="UP000298390"/>
    </source>
</evidence>
<gene>
    <name evidence="2" type="ORF">EVJ58_g10344</name>
</gene>
<comment type="caution">
    <text evidence="2">The sequence shown here is derived from an EMBL/GenBank/DDBJ whole genome shotgun (WGS) entry which is preliminary data.</text>
</comment>
<feature type="region of interest" description="Disordered" evidence="1">
    <location>
        <begin position="48"/>
        <end position="75"/>
    </location>
</feature>
<name>A0A4Y9XR48_9APHY</name>
<evidence type="ECO:0000256" key="1">
    <source>
        <dbReference type="SAM" id="MobiDB-lite"/>
    </source>
</evidence>
<dbReference type="Proteomes" id="UP000298390">
    <property type="component" value="Unassembled WGS sequence"/>
</dbReference>
<organism evidence="2 3">
    <name type="scientific">Rhodofomes roseus</name>
    <dbReference type="NCBI Taxonomy" id="34475"/>
    <lineage>
        <taxon>Eukaryota</taxon>
        <taxon>Fungi</taxon>
        <taxon>Dikarya</taxon>
        <taxon>Basidiomycota</taxon>
        <taxon>Agaricomycotina</taxon>
        <taxon>Agaricomycetes</taxon>
        <taxon>Polyporales</taxon>
        <taxon>Rhodofomes</taxon>
    </lineage>
</organism>
<reference evidence="2 3" key="1">
    <citation type="submission" date="2019-01" db="EMBL/GenBank/DDBJ databases">
        <title>Genome sequencing of the rare red list fungi Fomitopsis rosea.</title>
        <authorList>
            <person name="Buettner E."/>
            <person name="Kellner H."/>
        </authorList>
    </citation>
    <scope>NUCLEOTIDE SEQUENCE [LARGE SCALE GENOMIC DNA]</scope>
    <source>
        <strain evidence="2 3">DSM 105464</strain>
    </source>
</reference>
<evidence type="ECO:0000313" key="2">
    <source>
        <dbReference type="EMBL" id="TFY51853.1"/>
    </source>
</evidence>